<dbReference type="OrthoDB" id="5986643at2759"/>
<feature type="domain" description="DUF5641" evidence="1">
    <location>
        <begin position="2"/>
        <end position="49"/>
    </location>
</feature>
<evidence type="ECO:0000259" key="1">
    <source>
        <dbReference type="Pfam" id="PF18701"/>
    </source>
</evidence>
<gene>
    <name evidence="2" type="ORF">TNCT_365301</name>
</gene>
<evidence type="ECO:0000313" key="3">
    <source>
        <dbReference type="Proteomes" id="UP000887116"/>
    </source>
</evidence>
<proteinExistence type="predicted"/>
<reference evidence="2" key="1">
    <citation type="submission" date="2020-07" db="EMBL/GenBank/DDBJ databases">
        <title>Multicomponent nature underlies the extraordinary mechanical properties of spider dragline silk.</title>
        <authorList>
            <person name="Kono N."/>
            <person name="Nakamura H."/>
            <person name="Mori M."/>
            <person name="Yoshida Y."/>
            <person name="Ohtoshi R."/>
            <person name="Malay A.D."/>
            <person name="Moran D.A.P."/>
            <person name="Tomita M."/>
            <person name="Numata K."/>
            <person name="Arakawa K."/>
        </authorList>
    </citation>
    <scope>NUCLEOTIDE SEQUENCE</scope>
</reference>
<name>A0A8X6L9G5_TRICU</name>
<dbReference type="Pfam" id="PF18701">
    <property type="entry name" value="DUF5641"/>
    <property type="match status" value="1"/>
</dbReference>
<dbReference type="AlphaFoldDB" id="A0A8X6L9G5"/>
<dbReference type="Proteomes" id="UP000887116">
    <property type="component" value="Unassembled WGS sequence"/>
</dbReference>
<comment type="caution">
    <text evidence="2">The sequence shown here is derived from an EMBL/GenBank/DDBJ whole genome shotgun (WGS) entry which is preliminary data.</text>
</comment>
<dbReference type="InterPro" id="IPR040676">
    <property type="entry name" value="DUF5641"/>
</dbReference>
<protein>
    <recommendedName>
        <fullName evidence="1">DUF5641 domain-containing protein</fullName>
    </recommendedName>
</protein>
<organism evidence="2 3">
    <name type="scientific">Trichonephila clavata</name>
    <name type="common">Joro spider</name>
    <name type="synonym">Nephila clavata</name>
    <dbReference type="NCBI Taxonomy" id="2740835"/>
    <lineage>
        <taxon>Eukaryota</taxon>
        <taxon>Metazoa</taxon>
        <taxon>Ecdysozoa</taxon>
        <taxon>Arthropoda</taxon>
        <taxon>Chelicerata</taxon>
        <taxon>Arachnida</taxon>
        <taxon>Araneae</taxon>
        <taxon>Araneomorphae</taxon>
        <taxon>Entelegynae</taxon>
        <taxon>Araneoidea</taxon>
        <taxon>Nephilidae</taxon>
        <taxon>Trichonephila</taxon>
    </lineage>
</organism>
<keyword evidence="3" id="KW-1185">Reference proteome</keyword>
<dbReference type="EMBL" id="BMAO01025260">
    <property type="protein sequence ID" value="GFR01435.1"/>
    <property type="molecule type" value="Genomic_DNA"/>
</dbReference>
<accession>A0A8X6L9G5</accession>
<evidence type="ECO:0000313" key="2">
    <source>
        <dbReference type="EMBL" id="GFR01435.1"/>
    </source>
</evidence>
<sequence>MLKEPSKISMERTLGRIEGLHPGFDGLVRVIRIRTSRGLFTRNVASICPHPFEKDAGPSSTGGGMFPLDNTKENILLNCALLHAQIISFLEINCFYELCSFLIVYDAFVSRYQKNSLK</sequence>